<dbReference type="InterPro" id="IPR000182">
    <property type="entry name" value="GNAT_dom"/>
</dbReference>
<sequence>MTAATYRIERLVVPDALDSPAAADFLEFGELCDAMSLAAWGNLDRATPADARLQFWCDNRYRQIRLFFVRQGGRMVARSWVRCELQENLGSALLHVEVLGEFTGRGIGSALLRHAEELAAAEGRTILQSFTEHPADFDAGSPDTVRPATGAGALPAGAPGVRFARHAGYRLEQVERFSALDLPAHAAGWDALEREARAKAGQVYELLSWTGSCPDEYAEQFALLMSRMSTDVPTGELSVDAERWDVARVRHVEDTWQRAGLVSLVAVARHRHSGDLAAYSVLQLTPAKPWLADQDDTLVAADHRGHRLGMLVKIINLRRLLAEYPAVERVITYNAAENEHMLAINIALGFQPAGWDGEWQRVVTGAPMER</sequence>
<dbReference type="CDD" id="cd04301">
    <property type="entry name" value="NAT_SF"/>
    <property type="match status" value="1"/>
</dbReference>
<feature type="domain" description="N-acetyltransferase" evidence="1">
    <location>
        <begin position="23"/>
        <end position="195"/>
    </location>
</feature>
<dbReference type="EMBL" id="JAVDVQ010000022">
    <property type="protein sequence ID" value="MDR7084369.1"/>
    <property type="molecule type" value="Genomic_DNA"/>
</dbReference>
<dbReference type="PROSITE" id="PS51186">
    <property type="entry name" value="GNAT"/>
    <property type="match status" value="1"/>
</dbReference>
<protein>
    <submittedName>
        <fullName evidence="2">GNAT superfamily N-acetyltransferase</fullName>
    </submittedName>
</protein>
<dbReference type="Pfam" id="PF00583">
    <property type="entry name" value="Acetyltransf_1"/>
    <property type="match status" value="1"/>
</dbReference>
<organism evidence="2 3">
    <name type="scientific">Arthrobacter ginsengisoli</name>
    <dbReference type="NCBI Taxonomy" id="1356565"/>
    <lineage>
        <taxon>Bacteria</taxon>
        <taxon>Bacillati</taxon>
        <taxon>Actinomycetota</taxon>
        <taxon>Actinomycetes</taxon>
        <taxon>Micrococcales</taxon>
        <taxon>Micrococcaceae</taxon>
        <taxon>Arthrobacter</taxon>
    </lineage>
</organism>
<name>A0ABU1UGS4_9MICC</name>
<dbReference type="SUPFAM" id="SSF55729">
    <property type="entry name" value="Acyl-CoA N-acyltransferases (Nat)"/>
    <property type="match status" value="1"/>
</dbReference>
<comment type="caution">
    <text evidence="2">The sequence shown here is derived from an EMBL/GenBank/DDBJ whole genome shotgun (WGS) entry which is preliminary data.</text>
</comment>
<evidence type="ECO:0000313" key="3">
    <source>
        <dbReference type="Proteomes" id="UP001252243"/>
    </source>
</evidence>
<dbReference type="Gene3D" id="3.40.630.30">
    <property type="match status" value="1"/>
</dbReference>
<evidence type="ECO:0000259" key="1">
    <source>
        <dbReference type="PROSITE" id="PS51186"/>
    </source>
</evidence>
<dbReference type="InterPro" id="IPR016181">
    <property type="entry name" value="Acyl_CoA_acyltransferase"/>
</dbReference>
<proteinExistence type="predicted"/>
<reference evidence="2 3" key="1">
    <citation type="submission" date="2023-07" db="EMBL/GenBank/DDBJ databases">
        <title>Sorghum-associated microbial communities from plants grown in Nebraska, USA.</title>
        <authorList>
            <person name="Schachtman D."/>
        </authorList>
    </citation>
    <scope>NUCLEOTIDE SEQUENCE [LARGE SCALE GENOMIC DNA]</scope>
    <source>
        <strain evidence="2 3">BE167</strain>
    </source>
</reference>
<dbReference type="RefSeq" id="WP_310060660.1">
    <property type="nucleotide sequence ID" value="NZ_JAVDVQ010000022.1"/>
</dbReference>
<gene>
    <name evidence="2" type="ORF">J2X01_003678</name>
</gene>
<dbReference type="Proteomes" id="UP001252243">
    <property type="component" value="Unassembled WGS sequence"/>
</dbReference>
<evidence type="ECO:0000313" key="2">
    <source>
        <dbReference type="EMBL" id="MDR7084369.1"/>
    </source>
</evidence>
<keyword evidence="3" id="KW-1185">Reference proteome</keyword>
<accession>A0ABU1UGS4</accession>